<dbReference type="AlphaFoldDB" id="A0A917SEE4"/>
<keyword evidence="8" id="KW-0547">Nucleotide-binding</keyword>
<dbReference type="SUPFAM" id="SSF90123">
    <property type="entry name" value="ABC transporter transmembrane region"/>
    <property type="match status" value="1"/>
</dbReference>
<evidence type="ECO:0000256" key="1">
    <source>
        <dbReference type="ARBA" id="ARBA00004651"/>
    </source>
</evidence>
<feature type="domain" description="ABC transmembrane type-1" evidence="7">
    <location>
        <begin position="51"/>
        <end position="320"/>
    </location>
</feature>
<dbReference type="Proteomes" id="UP000613840">
    <property type="component" value="Unassembled WGS sequence"/>
</dbReference>
<dbReference type="PROSITE" id="PS50929">
    <property type="entry name" value="ABC_TM1F"/>
    <property type="match status" value="1"/>
</dbReference>
<evidence type="ECO:0000259" key="6">
    <source>
        <dbReference type="PROSITE" id="PS50893"/>
    </source>
</evidence>
<evidence type="ECO:0000256" key="4">
    <source>
        <dbReference type="ARBA" id="ARBA00023136"/>
    </source>
</evidence>
<reference evidence="8" key="1">
    <citation type="journal article" date="2014" name="Int. J. Syst. Evol. Microbiol.">
        <title>Complete genome sequence of Corynebacterium casei LMG S-19264T (=DSM 44701T), isolated from a smear-ripened cheese.</title>
        <authorList>
            <consortium name="US DOE Joint Genome Institute (JGI-PGF)"/>
            <person name="Walter F."/>
            <person name="Albersmeier A."/>
            <person name="Kalinowski J."/>
            <person name="Ruckert C."/>
        </authorList>
    </citation>
    <scope>NUCLEOTIDE SEQUENCE</scope>
    <source>
        <strain evidence="8">CGMCC 4.7306</strain>
    </source>
</reference>
<feature type="transmembrane region" description="Helical" evidence="5">
    <location>
        <begin position="282"/>
        <end position="305"/>
    </location>
</feature>
<dbReference type="InterPro" id="IPR011527">
    <property type="entry name" value="ABC1_TM_dom"/>
</dbReference>
<dbReference type="Pfam" id="PF00664">
    <property type="entry name" value="ABC_membrane"/>
    <property type="match status" value="1"/>
</dbReference>
<feature type="transmembrane region" description="Helical" evidence="5">
    <location>
        <begin position="77"/>
        <end position="97"/>
    </location>
</feature>
<dbReference type="InterPro" id="IPR036640">
    <property type="entry name" value="ABC1_TM_sf"/>
</dbReference>
<feature type="transmembrane region" description="Helical" evidence="5">
    <location>
        <begin position="146"/>
        <end position="169"/>
    </location>
</feature>
<gene>
    <name evidence="8" type="ORF">GCM10011575_33880</name>
</gene>
<comment type="subcellular location">
    <subcellularLocation>
        <location evidence="1">Cell membrane</location>
        <topology evidence="1">Multi-pass membrane protein</topology>
    </subcellularLocation>
</comment>
<dbReference type="PANTHER" id="PTHR43394">
    <property type="entry name" value="ATP-DEPENDENT PERMEASE MDL1, MITOCHONDRIAL"/>
    <property type="match status" value="1"/>
</dbReference>
<evidence type="ECO:0000256" key="2">
    <source>
        <dbReference type="ARBA" id="ARBA00022692"/>
    </source>
</evidence>
<sequence>MSSSVLTTERRESLQARSPLAAGSARSLLWGALRTRRRDLIVASTLYSTHQLGESLVPVIIGSAISHAVDHGSGRSIALWLIILAADFGFLSLSYRFGARASMRAKQHTGHRVRLWLAERVLRPGGGVGLAPGDLLSRAASDANRVGAYAGMLATAIAAVVVLCASTIMLLRFSVVLAVIIVVGTIALLVVQSVVSRLVRRRSTTEQARRARATTFAEDVIHGLRVLQGIGAQRNAADQYRRVSQSSARASLHVVSAQATLTAVGTALTGLYLALITGAGGWLALTGRLGLGGLISALGLAAFVIGPMQVASGASAAYAQALASAERIREVLIMDPAVVDPVREPGSWTAAPNSGGSLEFSEVDLGRDLRLTAGIPPGLMTGIVCGDPALAVRIADLLARESDPVGGTIELDCRPLTAIPLAELRGRLLVGHHDTAVLPGSIADNLARIATDGPAVTRAAQAAFADQVIDAVPRGADTQVGDRGETLSGGQRQRVALACLLAADAPTLVLHDPTTAVDAATEDAIAARVRDLRRHHTTLVITSSPAWLSRCDRVIFLGPSGCRAGAHHDLLADRGYRDLVAR</sequence>
<dbReference type="InterPro" id="IPR027417">
    <property type="entry name" value="P-loop_NTPase"/>
</dbReference>
<dbReference type="GO" id="GO:0005886">
    <property type="term" value="C:plasma membrane"/>
    <property type="evidence" value="ECO:0007669"/>
    <property type="project" value="UniProtKB-SubCell"/>
</dbReference>
<dbReference type="Gene3D" id="1.20.1560.10">
    <property type="entry name" value="ABC transporter type 1, transmembrane domain"/>
    <property type="match status" value="1"/>
</dbReference>
<dbReference type="InterPro" id="IPR017871">
    <property type="entry name" value="ABC_transporter-like_CS"/>
</dbReference>
<feature type="transmembrane region" description="Helical" evidence="5">
    <location>
        <begin position="175"/>
        <end position="195"/>
    </location>
</feature>
<dbReference type="EMBL" id="BMMZ01000009">
    <property type="protein sequence ID" value="GGL72832.1"/>
    <property type="molecule type" value="Genomic_DNA"/>
</dbReference>
<name>A0A917SEE4_9ACTN</name>
<reference evidence="8" key="2">
    <citation type="submission" date="2020-09" db="EMBL/GenBank/DDBJ databases">
        <authorList>
            <person name="Sun Q."/>
            <person name="Zhou Y."/>
        </authorList>
    </citation>
    <scope>NUCLEOTIDE SEQUENCE</scope>
    <source>
        <strain evidence="8">CGMCC 4.7306</strain>
    </source>
</reference>
<keyword evidence="4 5" id="KW-0472">Membrane</keyword>
<proteinExistence type="predicted"/>
<evidence type="ECO:0000313" key="8">
    <source>
        <dbReference type="EMBL" id="GGL72832.1"/>
    </source>
</evidence>
<dbReference type="Gene3D" id="3.40.50.300">
    <property type="entry name" value="P-loop containing nucleotide triphosphate hydrolases"/>
    <property type="match status" value="1"/>
</dbReference>
<dbReference type="GO" id="GO:0015421">
    <property type="term" value="F:ABC-type oligopeptide transporter activity"/>
    <property type="evidence" value="ECO:0007669"/>
    <property type="project" value="TreeGrafter"/>
</dbReference>
<dbReference type="PROSITE" id="PS50893">
    <property type="entry name" value="ABC_TRANSPORTER_2"/>
    <property type="match status" value="1"/>
</dbReference>
<organism evidence="8 9">
    <name type="scientific">Microlunatus endophyticus</name>
    <dbReference type="NCBI Taxonomy" id="1716077"/>
    <lineage>
        <taxon>Bacteria</taxon>
        <taxon>Bacillati</taxon>
        <taxon>Actinomycetota</taxon>
        <taxon>Actinomycetes</taxon>
        <taxon>Propionibacteriales</taxon>
        <taxon>Propionibacteriaceae</taxon>
        <taxon>Microlunatus</taxon>
    </lineage>
</organism>
<dbReference type="GO" id="GO:0005524">
    <property type="term" value="F:ATP binding"/>
    <property type="evidence" value="ECO:0007669"/>
    <property type="project" value="UniProtKB-KW"/>
</dbReference>
<feature type="transmembrane region" description="Helical" evidence="5">
    <location>
        <begin position="250"/>
        <end position="276"/>
    </location>
</feature>
<protein>
    <submittedName>
        <fullName evidence="8">Multidrug ABC transporter ATP-binding protein</fullName>
    </submittedName>
</protein>
<evidence type="ECO:0000256" key="3">
    <source>
        <dbReference type="ARBA" id="ARBA00022989"/>
    </source>
</evidence>
<keyword evidence="8" id="KW-0067">ATP-binding</keyword>
<dbReference type="InterPro" id="IPR039421">
    <property type="entry name" value="Type_1_exporter"/>
</dbReference>
<dbReference type="InterPro" id="IPR003439">
    <property type="entry name" value="ABC_transporter-like_ATP-bd"/>
</dbReference>
<keyword evidence="9" id="KW-1185">Reference proteome</keyword>
<comment type="caution">
    <text evidence="8">The sequence shown here is derived from an EMBL/GenBank/DDBJ whole genome shotgun (WGS) entry which is preliminary data.</text>
</comment>
<accession>A0A917SEE4</accession>
<dbReference type="SUPFAM" id="SSF52540">
    <property type="entry name" value="P-loop containing nucleoside triphosphate hydrolases"/>
    <property type="match status" value="1"/>
</dbReference>
<keyword evidence="3 5" id="KW-1133">Transmembrane helix</keyword>
<dbReference type="PROSITE" id="PS00211">
    <property type="entry name" value="ABC_TRANSPORTER_1"/>
    <property type="match status" value="1"/>
</dbReference>
<evidence type="ECO:0000256" key="5">
    <source>
        <dbReference type="SAM" id="Phobius"/>
    </source>
</evidence>
<evidence type="ECO:0000313" key="9">
    <source>
        <dbReference type="Proteomes" id="UP000613840"/>
    </source>
</evidence>
<dbReference type="RefSeq" id="WP_188896563.1">
    <property type="nucleotide sequence ID" value="NZ_BMMZ01000009.1"/>
</dbReference>
<dbReference type="Pfam" id="PF00005">
    <property type="entry name" value="ABC_tran"/>
    <property type="match status" value="1"/>
</dbReference>
<dbReference type="PANTHER" id="PTHR43394:SF1">
    <property type="entry name" value="ATP-BINDING CASSETTE SUB-FAMILY B MEMBER 10, MITOCHONDRIAL"/>
    <property type="match status" value="1"/>
</dbReference>
<feature type="domain" description="ABC transporter" evidence="6">
    <location>
        <begin position="342"/>
        <end position="582"/>
    </location>
</feature>
<evidence type="ECO:0000259" key="7">
    <source>
        <dbReference type="PROSITE" id="PS50929"/>
    </source>
</evidence>
<keyword evidence="2 5" id="KW-0812">Transmembrane</keyword>
<dbReference type="GO" id="GO:0016887">
    <property type="term" value="F:ATP hydrolysis activity"/>
    <property type="evidence" value="ECO:0007669"/>
    <property type="project" value="InterPro"/>
</dbReference>